<keyword evidence="2" id="KW-1185">Reference proteome</keyword>
<organism evidence="1 2">
    <name type="scientific">Stylosanthes scabra</name>
    <dbReference type="NCBI Taxonomy" id="79078"/>
    <lineage>
        <taxon>Eukaryota</taxon>
        <taxon>Viridiplantae</taxon>
        <taxon>Streptophyta</taxon>
        <taxon>Embryophyta</taxon>
        <taxon>Tracheophyta</taxon>
        <taxon>Spermatophyta</taxon>
        <taxon>Magnoliopsida</taxon>
        <taxon>eudicotyledons</taxon>
        <taxon>Gunneridae</taxon>
        <taxon>Pentapetalae</taxon>
        <taxon>rosids</taxon>
        <taxon>fabids</taxon>
        <taxon>Fabales</taxon>
        <taxon>Fabaceae</taxon>
        <taxon>Papilionoideae</taxon>
        <taxon>50 kb inversion clade</taxon>
        <taxon>dalbergioids sensu lato</taxon>
        <taxon>Dalbergieae</taxon>
        <taxon>Pterocarpus clade</taxon>
        <taxon>Stylosanthes</taxon>
    </lineage>
</organism>
<accession>A0ABU6XEV8</accession>
<sequence>MAESVATFLNQISNIQAHLGHNNGSSISSTDQTNRYFIYPSENPDISKSVISKNLAYEIWSEPKRTYYHGDRFRIVELKEKLYAAK</sequence>
<name>A0ABU6XEV8_9FABA</name>
<reference evidence="1 2" key="1">
    <citation type="journal article" date="2023" name="Plants (Basel)">
        <title>Bridging the Gap: Combining Genomics and Transcriptomics Approaches to Understand Stylosanthes scabra, an Orphan Legume from the Brazilian Caatinga.</title>
        <authorList>
            <person name="Ferreira-Neto J.R.C."/>
            <person name="da Silva M.D."/>
            <person name="Binneck E."/>
            <person name="de Melo N.F."/>
            <person name="da Silva R.H."/>
            <person name="de Melo A.L.T.M."/>
            <person name="Pandolfi V."/>
            <person name="Bustamante F.O."/>
            <person name="Brasileiro-Vidal A.C."/>
            <person name="Benko-Iseppon A.M."/>
        </authorList>
    </citation>
    <scope>NUCLEOTIDE SEQUENCE [LARGE SCALE GENOMIC DNA]</scope>
    <source>
        <tissue evidence="1">Leaves</tissue>
    </source>
</reference>
<protein>
    <submittedName>
        <fullName evidence="1">Uncharacterized protein</fullName>
    </submittedName>
</protein>
<gene>
    <name evidence="1" type="ORF">PIB30_044995</name>
</gene>
<proteinExistence type="predicted"/>
<evidence type="ECO:0000313" key="1">
    <source>
        <dbReference type="EMBL" id="MED6196182.1"/>
    </source>
</evidence>
<dbReference type="Proteomes" id="UP001341840">
    <property type="component" value="Unassembled WGS sequence"/>
</dbReference>
<evidence type="ECO:0000313" key="2">
    <source>
        <dbReference type="Proteomes" id="UP001341840"/>
    </source>
</evidence>
<dbReference type="EMBL" id="JASCZI010211720">
    <property type="protein sequence ID" value="MED6196182.1"/>
    <property type="molecule type" value="Genomic_DNA"/>
</dbReference>
<comment type="caution">
    <text evidence="1">The sequence shown here is derived from an EMBL/GenBank/DDBJ whole genome shotgun (WGS) entry which is preliminary data.</text>
</comment>